<sequence>MVKGRKRKADSINNPWNNRPYSKRYYELFDRRHTLPVWQQKDEFIRTLLDNQIIILAGDAGSGSTTQIPHFLFEALGFGNNTVIAYALPSRIGAMSIAQRVAEEMDVSIGHEVGYKTRFEASTSNITALKFLTDDVLFREALMDPLLTKYSVIVLGEVHKFRLSTDVLCTVLKKALEERPKMKLVLMSAIDEEATFQCYFPSAIIMKLPGPIYPVTIHYAPKEVGSYVKAAIDISLQIHSNEPAGAILIFLCAQAEVEYACWKIRQKLNASRDLVGAVDIVPIYSTISLEMQQRLFQPPPIIWNVEAPPGRTIFVSTGIAEASLTLDGIVYVIDSGFSYQKICDGDMWAEKHILAPIPKACASQRAGLAGRKQPGRCYRLYTEEWFQELSQQVYP</sequence>
<name>A0A3B5Z3N5_WHEAT</name>
<reference evidence="9" key="2">
    <citation type="submission" date="2018-10" db="UniProtKB">
        <authorList>
            <consortium name="EnsemblPlants"/>
        </authorList>
    </citation>
    <scope>IDENTIFICATION</scope>
</reference>
<dbReference type="SMART" id="SM00487">
    <property type="entry name" value="DEXDc"/>
    <property type="match status" value="1"/>
</dbReference>
<evidence type="ECO:0000259" key="7">
    <source>
        <dbReference type="PROSITE" id="PS51192"/>
    </source>
</evidence>
<dbReference type="Gramene" id="TraesCS1B02G398400.1">
    <property type="protein sequence ID" value="TraesCS1B02G398400.1"/>
    <property type="gene ID" value="TraesCS1B02G398400"/>
</dbReference>
<evidence type="ECO:0000256" key="4">
    <source>
        <dbReference type="ARBA" id="ARBA00022806"/>
    </source>
</evidence>
<dbReference type="Gramene" id="TraesCAD_scaffold_035250_01G000200.1">
    <property type="protein sequence ID" value="TraesCAD_scaffold_035250_01G000200.1"/>
    <property type="gene ID" value="TraesCAD_scaffold_035250_01G000200"/>
</dbReference>
<proteinExistence type="predicted"/>
<keyword evidence="4" id="KW-0547">Nucleotide-binding</keyword>
<dbReference type="OMA" id="PIMFPDF"/>
<dbReference type="PANTHER" id="PTHR18934:SF109">
    <property type="entry name" value="ATP-DEPENDENT RNA HELICASE DHX15 HOMOLOG"/>
    <property type="match status" value="1"/>
</dbReference>
<evidence type="ECO:0000256" key="1">
    <source>
        <dbReference type="ARBA" id="ARBA00012552"/>
    </source>
</evidence>
<dbReference type="GeneID" id="123144212"/>
<organism evidence="9">
    <name type="scientific">Triticum aestivum</name>
    <name type="common">Wheat</name>
    <dbReference type="NCBI Taxonomy" id="4565"/>
    <lineage>
        <taxon>Eukaryota</taxon>
        <taxon>Viridiplantae</taxon>
        <taxon>Streptophyta</taxon>
        <taxon>Embryophyta</taxon>
        <taxon>Tracheophyta</taxon>
        <taxon>Spermatophyta</taxon>
        <taxon>Magnoliopsida</taxon>
        <taxon>Liliopsida</taxon>
        <taxon>Poales</taxon>
        <taxon>Poaceae</taxon>
        <taxon>BOP clade</taxon>
        <taxon>Pooideae</taxon>
        <taxon>Triticodae</taxon>
        <taxon>Triticeae</taxon>
        <taxon>Triticinae</taxon>
        <taxon>Triticum</taxon>
    </lineage>
</organism>
<keyword evidence="5" id="KW-0508">mRNA splicing</keyword>
<dbReference type="CDD" id="cd18791">
    <property type="entry name" value="SF2_C_RHA"/>
    <property type="match status" value="1"/>
</dbReference>
<keyword evidence="4" id="KW-0347">Helicase</keyword>
<keyword evidence="10" id="KW-1185">Reference proteome</keyword>
<evidence type="ECO:0000256" key="5">
    <source>
        <dbReference type="ARBA" id="ARBA00023187"/>
    </source>
</evidence>
<dbReference type="PROSITE" id="PS51192">
    <property type="entry name" value="HELICASE_ATP_BIND_1"/>
    <property type="match status" value="1"/>
</dbReference>
<dbReference type="OrthoDB" id="10253254at2759"/>
<evidence type="ECO:0000313" key="10">
    <source>
        <dbReference type="Proteomes" id="UP000019116"/>
    </source>
</evidence>
<protein>
    <recommendedName>
        <fullName evidence="1">RNA helicase</fullName>
        <ecNumber evidence="1">3.6.4.13</ecNumber>
    </recommendedName>
</protein>
<dbReference type="Proteomes" id="UP000019116">
    <property type="component" value="Chromosome 1B"/>
</dbReference>
<reference evidence="9" key="1">
    <citation type="submission" date="2018-08" db="EMBL/GenBank/DDBJ databases">
        <authorList>
            <person name="Rossello M."/>
        </authorList>
    </citation>
    <scope>NUCLEOTIDE SEQUENCE [LARGE SCALE GENOMIC DNA]</scope>
    <source>
        <strain evidence="9">cv. Chinese Spring</strain>
    </source>
</reference>
<dbReference type="InterPro" id="IPR014001">
    <property type="entry name" value="Helicase_ATP-bd"/>
</dbReference>
<dbReference type="InterPro" id="IPR001650">
    <property type="entry name" value="Helicase_C-like"/>
</dbReference>
<keyword evidence="3" id="KW-0378">Hydrolase</keyword>
<dbReference type="Gramene" id="TraesMAC1B03G00375650.1">
    <property type="protein sequence ID" value="TraesMAC1B03G00375650.1"/>
    <property type="gene ID" value="TraesMAC1B03G00375650"/>
</dbReference>
<dbReference type="STRING" id="4565.A0A3B5Z3N5"/>
<accession>A0A3B5Z3N5</accession>
<gene>
    <name evidence="9" type="primary">LOC123144212</name>
</gene>
<dbReference type="PROSITE" id="PS51194">
    <property type="entry name" value="HELICASE_CTER"/>
    <property type="match status" value="1"/>
</dbReference>
<dbReference type="AlphaFoldDB" id="A0A3B5Z3N5"/>
<dbReference type="PANTHER" id="PTHR18934">
    <property type="entry name" value="ATP-DEPENDENT RNA HELICASE"/>
    <property type="match status" value="1"/>
</dbReference>
<keyword evidence="4" id="KW-0067">ATP-binding</keyword>
<dbReference type="GO" id="GO:0006397">
    <property type="term" value="P:mRNA processing"/>
    <property type="evidence" value="ECO:0007669"/>
    <property type="project" value="UniProtKB-KW"/>
</dbReference>
<dbReference type="GO" id="GO:0003724">
    <property type="term" value="F:RNA helicase activity"/>
    <property type="evidence" value="ECO:0007669"/>
    <property type="project" value="UniProtKB-EC"/>
</dbReference>
<dbReference type="Gene3D" id="3.40.50.300">
    <property type="entry name" value="P-loop containing nucleotide triphosphate hydrolases"/>
    <property type="match status" value="2"/>
</dbReference>
<dbReference type="EC" id="3.6.4.13" evidence="1"/>
<dbReference type="Gramene" id="TraesNOR1B03G00378610.1">
    <property type="protein sequence ID" value="TraesNOR1B03G00378610.1"/>
    <property type="gene ID" value="TraesNOR1B03G00378610"/>
</dbReference>
<dbReference type="RefSeq" id="XP_044419207.1">
    <property type="nucleotide sequence ID" value="XM_044563272.1"/>
</dbReference>
<evidence type="ECO:0000259" key="8">
    <source>
        <dbReference type="PROSITE" id="PS51194"/>
    </source>
</evidence>
<feature type="domain" description="Helicase C-terminal" evidence="8">
    <location>
        <begin position="231"/>
        <end position="395"/>
    </location>
</feature>
<evidence type="ECO:0000313" key="9">
    <source>
        <dbReference type="EnsemblPlants" id="TraesCS1B02G398400.1"/>
    </source>
</evidence>
<dbReference type="SUPFAM" id="SSF52540">
    <property type="entry name" value="P-loop containing nucleoside triphosphate hydrolases"/>
    <property type="match status" value="1"/>
</dbReference>
<keyword evidence="2" id="KW-0507">mRNA processing</keyword>
<evidence type="ECO:0000256" key="6">
    <source>
        <dbReference type="ARBA" id="ARBA00047984"/>
    </source>
</evidence>
<dbReference type="SMR" id="A0A3B5Z3N5"/>
<dbReference type="InterPro" id="IPR027417">
    <property type="entry name" value="P-loop_NTPase"/>
</dbReference>
<evidence type="ECO:0000256" key="3">
    <source>
        <dbReference type="ARBA" id="ARBA00022801"/>
    </source>
</evidence>
<comment type="catalytic activity">
    <reaction evidence="6">
        <text>ATP + H2O = ADP + phosphate + H(+)</text>
        <dbReference type="Rhea" id="RHEA:13065"/>
        <dbReference type="ChEBI" id="CHEBI:15377"/>
        <dbReference type="ChEBI" id="CHEBI:15378"/>
        <dbReference type="ChEBI" id="CHEBI:30616"/>
        <dbReference type="ChEBI" id="CHEBI:43474"/>
        <dbReference type="ChEBI" id="CHEBI:456216"/>
        <dbReference type="EC" id="3.6.4.13"/>
    </reaction>
</comment>
<dbReference type="GO" id="GO:0016787">
    <property type="term" value="F:hydrolase activity"/>
    <property type="evidence" value="ECO:0007669"/>
    <property type="project" value="UniProtKB-KW"/>
</dbReference>
<evidence type="ECO:0000256" key="2">
    <source>
        <dbReference type="ARBA" id="ARBA00022664"/>
    </source>
</evidence>
<feature type="domain" description="Helicase ATP-binding" evidence="7">
    <location>
        <begin position="45"/>
        <end position="209"/>
    </location>
</feature>
<dbReference type="Gramene" id="TraesCS1B03G1074900.1">
    <property type="protein sequence ID" value="TraesCS1B03G1074900.1.CDS"/>
    <property type="gene ID" value="TraesCS1B03G1074900"/>
</dbReference>
<dbReference type="GO" id="GO:0008380">
    <property type="term" value="P:RNA splicing"/>
    <property type="evidence" value="ECO:0007669"/>
    <property type="project" value="UniProtKB-KW"/>
</dbReference>
<dbReference type="EnsemblPlants" id="TraesCS1B02G398400.1">
    <property type="protein sequence ID" value="TraesCS1B02G398400.1"/>
    <property type="gene ID" value="TraesCS1B02G398400"/>
</dbReference>